<proteinExistence type="predicted"/>
<keyword evidence="3" id="KW-0863">Zinc-finger</keyword>
<dbReference type="WBParaSite" id="TCNE_0000598301-mRNA-1">
    <property type="protein sequence ID" value="TCNE_0000598301-mRNA-1"/>
    <property type="gene ID" value="TCNE_0000598301"/>
</dbReference>
<evidence type="ECO:0000256" key="4">
    <source>
        <dbReference type="ARBA" id="ARBA00022833"/>
    </source>
</evidence>
<keyword evidence="4" id="KW-0862">Zinc</keyword>
<evidence type="ECO:0000313" key="6">
    <source>
        <dbReference type="EMBL" id="VDM37255.1"/>
    </source>
</evidence>
<evidence type="ECO:0000313" key="8">
    <source>
        <dbReference type="WBParaSite" id="TCNE_0000598301-mRNA-1"/>
    </source>
</evidence>
<organism evidence="7 8">
    <name type="scientific">Toxocara canis</name>
    <name type="common">Canine roundworm</name>
    <dbReference type="NCBI Taxonomy" id="6265"/>
    <lineage>
        <taxon>Eukaryota</taxon>
        <taxon>Metazoa</taxon>
        <taxon>Ecdysozoa</taxon>
        <taxon>Nematoda</taxon>
        <taxon>Chromadorea</taxon>
        <taxon>Rhabditida</taxon>
        <taxon>Spirurina</taxon>
        <taxon>Ascaridomorpha</taxon>
        <taxon>Ascaridoidea</taxon>
        <taxon>Toxocaridae</taxon>
        <taxon>Toxocara</taxon>
    </lineage>
</organism>
<gene>
    <name evidence="6" type="ORF">TCNE_LOCUS5983</name>
</gene>
<reference evidence="6 7" key="2">
    <citation type="submission" date="2018-11" db="EMBL/GenBank/DDBJ databases">
        <authorList>
            <consortium name="Pathogen Informatics"/>
        </authorList>
    </citation>
    <scope>NUCLEOTIDE SEQUENCE [LARGE SCALE GENOMIC DNA]</scope>
</reference>
<accession>A0A183UBW3</accession>
<feature type="domain" description="NF-X1-type" evidence="5">
    <location>
        <begin position="111"/>
        <end position="134"/>
    </location>
</feature>
<dbReference type="EMBL" id="UYWY01019419">
    <property type="protein sequence ID" value="VDM37255.1"/>
    <property type="molecule type" value="Genomic_DNA"/>
</dbReference>
<dbReference type="AlphaFoldDB" id="A0A183UBW3"/>
<dbReference type="GO" id="GO:0008270">
    <property type="term" value="F:zinc ion binding"/>
    <property type="evidence" value="ECO:0007669"/>
    <property type="project" value="UniProtKB-KW"/>
</dbReference>
<keyword evidence="1" id="KW-0479">Metal-binding</keyword>
<reference evidence="8" key="1">
    <citation type="submission" date="2016-06" db="UniProtKB">
        <authorList>
            <consortium name="WormBaseParasite"/>
        </authorList>
    </citation>
    <scope>IDENTIFICATION</scope>
</reference>
<dbReference type="SMART" id="SM00438">
    <property type="entry name" value="ZnF_NFX"/>
    <property type="match status" value="3"/>
</dbReference>
<evidence type="ECO:0000256" key="1">
    <source>
        <dbReference type="ARBA" id="ARBA00022723"/>
    </source>
</evidence>
<protein>
    <submittedName>
        <fullName evidence="8">NFX1-type zinc finger-containing protein 1</fullName>
    </submittedName>
</protein>
<keyword evidence="7" id="KW-1185">Reference proteome</keyword>
<name>A0A183UBW3_TOXCA</name>
<feature type="domain" description="NF-X1-type" evidence="5">
    <location>
        <begin position="142"/>
        <end position="159"/>
    </location>
</feature>
<keyword evidence="2" id="KW-0677">Repeat</keyword>
<evidence type="ECO:0000259" key="5">
    <source>
        <dbReference type="SMART" id="SM00438"/>
    </source>
</evidence>
<evidence type="ECO:0000256" key="3">
    <source>
        <dbReference type="ARBA" id="ARBA00022771"/>
    </source>
</evidence>
<dbReference type="GO" id="GO:0005634">
    <property type="term" value="C:nucleus"/>
    <property type="evidence" value="ECO:0007669"/>
    <property type="project" value="InterPro"/>
</dbReference>
<dbReference type="InterPro" id="IPR000967">
    <property type="entry name" value="Znf_NFX1"/>
</dbReference>
<evidence type="ECO:0000313" key="7">
    <source>
        <dbReference type="Proteomes" id="UP000050794"/>
    </source>
</evidence>
<evidence type="ECO:0000256" key="2">
    <source>
        <dbReference type="ARBA" id="ARBA00022737"/>
    </source>
</evidence>
<feature type="domain" description="NF-X1-type" evidence="5">
    <location>
        <begin position="6"/>
        <end position="28"/>
    </location>
</feature>
<dbReference type="Proteomes" id="UP000050794">
    <property type="component" value="Unassembled WGS sequence"/>
</dbReference>
<sequence length="350" mass="38842">MKVFPCGHSVEVVCHSYAKQQCTSNCEKVLPCGHQCAGRCGEPCSLRCLQLTERQLACGHRAQMKCCEDVKTYRCRMKVSKKLCARNHWMLVECSSNDVLCDVPCGKPLPCGHSCQIPCHEYDQTCVCNSKCSAQCGKMLKCGHRCERICGEECEPCTAFCSRECQHMCCGGSPADRDTSATYVMQPGGRSCSGIVDTLHRFCSFKVVNVDAAIAMQQRSKEFLKCPKCLSKLTVKSCFRYAAQLKREALGVEKGKFLAAAVDLDRCSKAKANIIRWLATEVKDLKKCLNMTSPAKVSVMVREISKRATDLTKTQMNEIKMVIDKALTPAEESQQKKAVGKQFASVHRNV</sequence>